<dbReference type="EMBL" id="BKCP01002224">
    <property type="protein sequence ID" value="GER27772.1"/>
    <property type="molecule type" value="Genomic_DNA"/>
</dbReference>
<name>A0A5A7P4U3_STRAF</name>
<dbReference type="AlphaFoldDB" id="A0A5A7P4U3"/>
<proteinExistence type="predicted"/>
<dbReference type="OrthoDB" id="1986875at2759"/>
<comment type="caution">
    <text evidence="2">The sequence shown here is derived from an EMBL/GenBank/DDBJ whole genome shotgun (WGS) entry which is preliminary data.</text>
</comment>
<dbReference type="Proteomes" id="UP000325081">
    <property type="component" value="Unassembled WGS sequence"/>
</dbReference>
<gene>
    <name evidence="2" type="ORF">STAS_03510</name>
</gene>
<evidence type="ECO:0000313" key="3">
    <source>
        <dbReference type="Proteomes" id="UP000325081"/>
    </source>
</evidence>
<evidence type="ECO:0000313" key="2">
    <source>
        <dbReference type="EMBL" id="GER27772.1"/>
    </source>
</evidence>
<accession>A0A5A7P4U3</accession>
<feature type="compositionally biased region" description="Polar residues" evidence="1">
    <location>
        <begin position="294"/>
        <end position="304"/>
    </location>
</feature>
<feature type="region of interest" description="Disordered" evidence="1">
    <location>
        <begin position="250"/>
        <end position="304"/>
    </location>
</feature>
<protein>
    <submittedName>
        <fullName evidence="2">Pantothenate synthetase</fullName>
    </submittedName>
</protein>
<reference evidence="3" key="1">
    <citation type="journal article" date="2019" name="Curr. Biol.">
        <title>Genome Sequence of Striga asiatica Provides Insight into the Evolution of Plant Parasitism.</title>
        <authorList>
            <person name="Yoshida S."/>
            <person name="Kim S."/>
            <person name="Wafula E.K."/>
            <person name="Tanskanen J."/>
            <person name="Kim Y.M."/>
            <person name="Honaas L."/>
            <person name="Yang Z."/>
            <person name="Spallek T."/>
            <person name="Conn C.E."/>
            <person name="Ichihashi Y."/>
            <person name="Cheong K."/>
            <person name="Cui S."/>
            <person name="Der J.P."/>
            <person name="Gundlach H."/>
            <person name="Jiao Y."/>
            <person name="Hori C."/>
            <person name="Ishida J.K."/>
            <person name="Kasahara H."/>
            <person name="Kiba T."/>
            <person name="Kim M.S."/>
            <person name="Koo N."/>
            <person name="Laohavisit A."/>
            <person name="Lee Y.H."/>
            <person name="Lumba S."/>
            <person name="McCourt P."/>
            <person name="Mortimer J.C."/>
            <person name="Mutuku J.M."/>
            <person name="Nomura T."/>
            <person name="Sasaki-Sekimoto Y."/>
            <person name="Seto Y."/>
            <person name="Wang Y."/>
            <person name="Wakatake T."/>
            <person name="Sakakibara H."/>
            <person name="Demura T."/>
            <person name="Yamaguchi S."/>
            <person name="Yoneyama K."/>
            <person name="Manabe R.I."/>
            <person name="Nelson D.C."/>
            <person name="Schulman A.H."/>
            <person name="Timko M.P."/>
            <person name="dePamphilis C.W."/>
            <person name="Choi D."/>
            <person name="Shirasu K."/>
        </authorList>
    </citation>
    <scope>NUCLEOTIDE SEQUENCE [LARGE SCALE GENOMIC DNA]</scope>
    <source>
        <strain evidence="3">cv. UVA1</strain>
    </source>
</reference>
<keyword evidence="3" id="KW-1185">Reference proteome</keyword>
<evidence type="ECO:0000256" key="1">
    <source>
        <dbReference type="SAM" id="MobiDB-lite"/>
    </source>
</evidence>
<organism evidence="2 3">
    <name type="scientific">Striga asiatica</name>
    <name type="common">Asiatic witchweed</name>
    <name type="synonym">Buchnera asiatica</name>
    <dbReference type="NCBI Taxonomy" id="4170"/>
    <lineage>
        <taxon>Eukaryota</taxon>
        <taxon>Viridiplantae</taxon>
        <taxon>Streptophyta</taxon>
        <taxon>Embryophyta</taxon>
        <taxon>Tracheophyta</taxon>
        <taxon>Spermatophyta</taxon>
        <taxon>Magnoliopsida</taxon>
        <taxon>eudicotyledons</taxon>
        <taxon>Gunneridae</taxon>
        <taxon>Pentapetalae</taxon>
        <taxon>asterids</taxon>
        <taxon>lamiids</taxon>
        <taxon>Lamiales</taxon>
        <taxon>Orobanchaceae</taxon>
        <taxon>Buchnereae</taxon>
        <taxon>Striga</taxon>
    </lineage>
</organism>
<feature type="compositionally biased region" description="Low complexity" evidence="1">
    <location>
        <begin position="255"/>
        <end position="265"/>
    </location>
</feature>
<sequence length="304" mass="33262">MVSPRALSPLVVVDPRALDPLVVVNPRVLDPIAVVDPRMAFDLIELDAAFCRRSYLRQTPSSGASPSACMSLSRASSIACTSSSSTISSVIPSTLMSYFSVQESCHTARIIFFDEIDFPSQKDSFFSRALEIPRSVFRPPDLICHVCYPQVVQTSLHCQPQQPTIISHSIQSTVKSGSGGFCSLTNSLVLFRFLFLWTPRKAFAANLDTRKLSLGIAAPGGLDEAGGPSAPLLRVESEMRVEEGRFEADFGSRAQVKSSSPQKSPSFKRLRLKNPLRPPSVVTLSRRPRMRKIISSTGSPSRTM</sequence>